<dbReference type="SUPFAM" id="SSF50044">
    <property type="entry name" value="SH3-domain"/>
    <property type="match status" value="1"/>
</dbReference>
<feature type="compositionally biased region" description="Low complexity" evidence="4">
    <location>
        <begin position="209"/>
        <end position="220"/>
    </location>
</feature>
<keyword evidence="1 3" id="KW-0728">SH3 domain</keyword>
<dbReference type="Pfam" id="PF00018">
    <property type="entry name" value="SH3_1"/>
    <property type="match status" value="1"/>
</dbReference>
<gene>
    <name evidence="8" type="primary">LOC116219464</name>
</gene>
<accession>A0A6P8F3M7</accession>
<evidence type="ECO:0000259" key="5">
    <source>
        <dbReference type="PROSITE" id="PS50002"/>
    </source>
</evidence>
<dbReference type="InterPro" id="IPR001202">
    <property type="entry name" value="WW_dom"/>
</dbReference>
<dbReference type="InterPro" id="IPR001452">
    <property type="entry name" value="SH3_domain"/>
</dbReference>
<feature type="compositionally biased region" description="Polar residues" evidence="4">
    <location>
        <begin position="110"/>
        <end position="119"/>
    </location>
</feature>
<evidence type="ECO:0000313" key="8">
    <source>
        <dbReference type="RefSeq" id="XP_031418595.1"/>
    </source>
</evidence>
<evidence type="ECO:0000313" key="7">
    <source>
        <dbReference type="Proteomes" id="UP000515152"/>
    </source>
</evidence>
<dbReference type="PANTHER" id="PTHR23176:SF107">
    <property type="entry name" value="RHO GTPASE-ACTIVATING PROTEIN 12"/>
    <property type="match status" value="1"/>
</dbReference>
<dbReference type="Gene3D" id="2.30.30.40">
    <property type="entry name" value="SH3 Domains"/>
    <property type="match status" value="1"/>
</dbReference>
<dbReference type="CDD" id="cd12070">
    <property type="entry name" value="SH3_ARHGAP12"/>
    <property type="match status" value="1"/>
</dbReference>
<dbReference type="PROSITE" id="PS50020">
    <property type="entry name" value="WW_DOMAIN_2"/>
    <property type="match status" value="1"/>
</dbReference>
<proteinExistence type="predicted"/>
<feature type="region of interest" description="Disordered" evidence="4">
    <location>
        <begin position="110"/>
        <end position="269"/>
    </location>
</feature>
<keyword evidence="7" id="KW-1185">Reference proteome</keyword>
<feature type="domain" description="WW" evidence="6">
    <location>
        <begin position="261"/>
        <end position="294"/>
    </location>
</feature>
<reference evidence="8" key="1">
    <citation type="submission" date="2025-08" db="UniProtKB">
        <authorList>
            <consortium name="RefSeq"/>
        </authorList>
    </citation>
    <scope>IDENTIFICATION</scope>
</reference>
<evidence type="ECO:0000259" key="6">
    <source>
        <dbReference type="PROSITE" id="PS50020"/>
    </source>
</evidence>
<dbReference type="SUPFAM" id="SSF51045">
    <property type="entry name" value="WW domain"/>
    <property type="match status" value="1"/>
</dbReference>
<evidence type="ECO:0000256" key="2">
    <source>
        <dbReference type="ARBA" id="ARBA00022468"/>
    </source>
</evidence>
<organism evidence="7 8">
    <name type="scientific">Clupea harengus</name>
    <name type="common">Atlantic herring</name>
    <dbReference type="NCBI Taxonomy" id="7950"/>
    <lineage>
        <taxon>Eukaryota</taxon>
        <taxon>Metazoa</taxon>
        <taxon>Chordata</taxon>
        <taxon>Craniata</taxon>
        <taxon>Vertebrata</taxon>
        <taxon>Euteleostomi</taxon>
        <taxon>Actinopterygii</taxon>
        <taxon>Neopterygii</taxon>
        <taxon>Teleostei</taxon>
        <taxon>Clupei</taxon>
        <taxon>Clupeiformes</taxon>
        <taxon>Clupeoidei</taxon>
        <taxon>Clupeidae</taxon>
        <taxon>Clupea</taxon>
    </lineage>
</organism>
<evidence type="ECO:0000256" key="1">
    <source>
        <dbReference type="ARBA" id="ARBA00022443"/>
    </source>
</evidence>
<dbReference type="InterPro" id="IPR036020">
    <property type="entry name" value="WW_dom_sf"/>
</dbReference>
<dbReference type="RefSeq" id="XP_031418595.1">
    <property type="nucleotide sequence ID" value="XM_031562735.2"/>
</dbReference>
<evidence type="ECO:0000256" key="4">
    <source>
        <dbReference type="SAM" id="MobiDB-lite"/>
    </source>
</evidence>
<dbReference type="Pfam" id="PF16618">
    <property type="entry name" value="SH3-WW_linker"/>
    <property type="match status" value="1"/>
</dbReference>
<dbReference type="Gene3D" id="2.20.70.10">
    <property type="match status" value="1"/>
</dbReference>
<dbReference type="SMART" id="SM00326">
    <property type="entry name" value="SH3"/>
    <property type="match status" value="1"/>
</dbReference>
<dbReference type="AlphaFoldDB" id="A0A6P8F3M7"/>
<dbReference type="GeneID" id="116219464"/>
<dbReference type="PROSITE" id="PS50002">
    <property type="entry name" value="SH3"/>
    <property type="match status" value="1"/>
</dbReference>
<sequence length="302" mass="33415">MSVCVSGKDMAELSIAPGQVYVEVEYDYEYKSRERQISIRQGDCFLLLRKTNDDWWQVRPEGGGRAFYVPAQYVREARRALMPPPKPLLPPPPIATRRSASLKERTHTLTLTPAPNQAGSPVPSPVPSPTASPADRVALLPPTGSAGVVQPPLKHGSLPRKRATSPQRPVPDTEGEKEEERERRRGGGDGGGEREEERERRRGEESRIDSSSGDELSSSSTELLQACPAGGQRPDSPVYTNLAELKLSSSSLPPAPSSPPLHTQGSWETHLHHSGRNFYYNTHTHERSWKPPFRINSVNFHP</sequence>
<dbReference type="InterPro" id="IPR050729">
    <property type="entry name" value="Rho-GAP"/>
</dbReference>
<dbReference type="PANTHER" id="PTHR23176">
    <property type="entry name" value="RHO/RAC/CDC GTPASE-ACTIVATING PROTEIN"/>
    <property type="match status" value="1"/>
</dbReference>
<feature type="domain" description="SH3" evidence="5">
    <location>
        <begin position="17"/>
        <end position="79"/>
    </location>
</feature>
<evidence type="ECO:0000256" key="3">
    <source>
        <dbReference type="PROSITE-ProRule" id="PRU00192"/>
    </source>
</evidence>
<dbReference type="KEGG" id="char:116219464"/>
<dbReference type="GO" id="GO:0005096">
    <property type="term" value="F:GTPase activator activity"/>
    <property type="evidence" value="ECO:0007669"/>
    <property type="project" value="UniProtKB-KW"/>
</dbReference>
<dbReference type="InterPro" id="IPR035491">
    <property type="entry name" value="ARHGAP12_SH3"/>
</dbReference>
<dbReference type="InterPro" id="IPR036028">
    <property type="entry name" value="SH3-like_dom_sf"/>
</dbReference>
<feature type="compositionally biased region" description="Low complexity" evidence="4">
    <location>
        <begin position="242"/>
        <end position="252"/>
    </location>
</feature>
<keyword evidence="2" id="KW-0343">GTPase activation</keyword>
<dbReference type="CDD" id="cd00201">
    <property type="entry name" value="WW"/>
    <property type="match status" value="1"/>
</dbReference>
<dbReference type="OrthoDB" id="79452at2759"/>
<name>A0A6P8F3M7_CLUHA</name>
<dbReference type="Proteomes" id="UP000515152">
    <property type="component" value="Chromosome 25"/>
</dbReference>
<protein>
    <submittedName>
        <fullName evidence="8">Rho GTPase-activating protein 12-like</fullName>
    </submittedName>
</protein>
<dbReference type="GO" id="GO:0005737">
    <property type="term" value="C:cytoplasm"/>
    <property type="evidence" value="ECO:0007669"/>
    <property type="project" value="TreeGrafter"/>
</dbReference>
<feature type="compositionally biased region" description="Basic and acidic residues" evidence="4">
    <location>
        <begin position="178"/>
        <end position="208"/>
    </location>
</feature>